<protein>
    <submittedName>
        <fullName evidence="5">LamG domain-containing protein</fullName>
    </submittedName>
</protein>
<gene>
    <name evidence="5" type="ORF">E5163_03160</name>
</gene>
<dbReference type="InterPro" id="IPR001434">
    <property type="entry name" value="OmcB-like_DUF11"/>
</dbReference>
<dbReference type="EMBL" id="SRXW01000001">
    <property type="protein sequence ID" value="TGY90141.1"/>
    <property type="molecule type" value="Genomic_DNA"/>
</dbReference>
<dbReference type="Proteomes" id="UP000308054">
    <property type="component" value="Unassembled WGS sequence"/>
</dbReference>
<evidence type="ECO:0000313" key="6">
    <source>
        <dbReference type="Proteomes" id="UP000308054"/>
    </source>
</evidence>
<organism evidence="5 6">
    <name type="scientific">Marinicauda algicola</name>
    <dbReference type="NCBI Taxonomy" id="2029849"/>
    <lineage>
        <taxon>Bacteria</taxon>
        <taxon>Pseudomonadati</taxon>
        <taxon>Pseudomonadota</taxon>
        <taxon>Alphaproteobacteria</taxon>
        <taxon>Maricaulales</taxon>
        <taxon>Maricaulaceae</taxon>
        <taxon>Marinicauda</taxon>
    </lineage>
</organism>
<evidence type="ECO:0000256" key="3">
    <source>
        <dbReference type="SAM" id="SignalP"/>
    </source>
</evidence>
<evidence type="ECO:0000256" key="2">
    <source>
        <dbReference type="ARBA" id="ARBA00023157"/>
    </source>
</evidence>
<dbReference type="RefSeq" id="WP_135994639.1">
    <property type="nucleotide sequence ID" value="NZ_CP071057.1"/>
</dbReference>
<dbReference type="AlphaFoldDB" id="A0A4S2H429"/>
<feature type="chain" id="PRO_5020597380" evidence="3">
    <location>
        <begin position="23"/>
        <end position="558"/>
    </location>
</feature>
<dbReference type="OrthoDB" id="9758603at2"/>
<comment type="caution">
    <text evidence="5">The sequence shown here is derived from an EMBL/GenBank/DDBJ whole genome shotgun (WGS) entry which is preliminary data.</text>
</comment>
<dbReference type="Gene3D" id="2.60.120.200">
    <property type="match status" value="1"/>
</dbReference>
<feature type="domain" description="LamG-like jellyroll fold" evidence="4">
    <location>
        <begin position="95"/>
        <end position="228"/>
    </location>
</feature>
<keyword evidence="1 3" id="KW-0732">Signal</keyword>
<feature type="signal peptide" evidence="3">
    <location>
        <begin position="1"/>
        <end position="22"/>
    </location>
</feature>
<dbReference type="SMART" id="SM00560">
    <property type="entry name" value="LamGL"/>
    <property type="match status" value="1"/>
</dbReference>
<evidence type="ECO:0000259" key="4">
    <source>
        <dbReference type="SMART" id="SM00560"/>
    </source>
</evidence>
<reference evidence="5 6" key="1">
    <citation type="journal article" date="2017" name="Int. J. Syst. Evol. Microbiol.">
        <title>Marinicauda algicola sp. nov., isolated from a marine red alga Rhodosorus marinus.</title>
        <authorList>
            <person name="Jeong S.E."/>
            <person name="Jeon S.H."/>
            <person name="Chun B.H."/>
            <person name="Kim D.W."/>
            <person name="Jeon C.O."/>
        </authorList>
    </citation>
    <scope>NUCLEOTIDE SEQUENCE [LARGE SCALE GENOMIC DNA]</scope>
    <source>
        <strain evidence="5 6">JCM 31718</strain>
    </source>
</reference>
<dbReference type="InterPro" id="IPR013320">
    <property type="entry name" value="ConA-like_dom_sf"/>
</dbReference>
<accession>A0A4S2H429</accession>
<name>A0A4S2H429_9PROT</name>
<keyword evidence="2" id="KW-1015">Disulfide bond</keyword>
<proteinExistence type="predicted"/>
<evidence type="ECO:0000256" key="1">
    <source>
        <dbReference type="ARBA" id="ARBA00022729"/>
    </source>
</evidence>
<dbReference type="InterPro" id="IPR006558">
    <property type="entry name" value="LamG-like"/>
</dbReference>
<sequence>MRLLKAAAAALTCLSAMPIASAAIAQECTPPPDDMLFWFAQDGQMSELIGNRTANGVGSPGQPADPWSNASAALSVTPGNSVEFASDAGMQVGAGDFTVDAWIRTSQRRGVLPIVDKRNRDTAGYMFYVHDGRISMQTHLPNDSYNVESQTGVANGEWRHVAATIHRRERAVRLYVDGQLVHTGSHMVPAGASLDNNVPLRIGRGGYDERGSFDVDEVELFDRALSPNEIAALARAPKCKRAEPPRGYDLTISKEPVDAEDGWQIGTQQSFEIVVQNQSGSASFPNGAIVVQDNVPANFSPYSVSWPQGSGWTCQGGGFPCTYEAVSLGAGDTLPPLTVTATVGAGDVVSNCASVRARLEGETNRRNNEDCARVVLHDRPVVPPVSDPCCPPGGGAEVASVFQPIGTGDADDPRLYRYMPSLNPGYGQIMQAYADYVILANGGISSMRETYSLKSGGNTIQTGIITYQNGSSSASGTFFTIPLQVNTTYRIERTVTFHGANGQLVEFHDREECGPRGIEFVLTMTYFRTAGEDQPSERAVLRLSYDGVTRDVPFQPRH</sequence>
<keyword evidence="6" id="KW-1185">Reference proteome</keyword>
<dbReference type="Pfam" id="PF13385">
    <property type="entry name" value="Laminin_G_3"/>
    <property type="match status" value="1"/>
</dbReference>
<dbReference type="Pfam" id="PF01345">
    <property type="entry name" value="DUF11"/>
    <property type="match status" value="1"/>
</dbReference>
<dbReference type="SUPFAM" id="SSF49899">
    <property type="entry name" value="Concanavalin A-like lectins/glucanases"/>
    <property type="match status" value="1"/>
</dbReference>
<evidence type="ECO:0000313" key="5">
    <source>
        <dbReference type="EMBL" id="TGY90141.1"/>
    </source>
</evidence>